<keyword evidence="1" id="KW-0812">Transmembrane</keyword>
<organism evidence="2 3">
    <name type="scientific">Armadillidium nasatum</name>
    <dbReference type="NCBI Taxonomy" id="96803"/>
    <lineage>
        <taxon>Eukaryota</taxon>
        <taxon>Metazoa</taxon>
        <taxon>Ecdysozoa</taxon>
        <taxon>Arthropoda</taxon>
        <taxon>Crustacea</taxon>
        <taxon>Multicrustacea</taxon>
        <taxon>Malacostraca</taxon>
        <taxon>Eumalacostraca</taxon>
        <taxon>Peracarida</taxon>
        <taxon>Isopoda</taxon>
        <taxon>Oniscidea</taxon>
        <taxon>Crinocheta</taxon>
        <taxon>Armadillidiidae</taxon>
        <taxon>Armadillidium</taxon>
    </lineage>
</organism>
<proteinExistence type="predicted"/>
<name>A0A5N5TEL9_9CRUS</name>
<dbReference type="OrthoDB" id="6361347at2759"/>
<feature type="transmembrane region" description="Helical" evidence="1">
    <location>
        <begin position="320"/>
        <end position="340"/>
    </location>
</feature>
<accession>A0A5N5TEL9</accession>
<dbReference type="PANTHER" id="PTHR37159">
    <property type="entry name" value="GH11867P"/>
    <property type="match status" value="1"/>
</dbReference>
<comment type="caution">
    <text evidence="2">The sequence shown here is derived from an EMBL/GenBank/DDBJ whole genome shotgun (WGS) entry which is preliminary data.</text>
</comment>
<dbReference type="AlphaFoldDB" id="A0A5N5TEL9"/>
<evidence type="ECO:0000256" key="1">
    <source>
        <dbReference type="SAM" id="Phobius"/>
    </source>
</evidence>
<evidence type="ECO:0000313" key="2">
    <source>
        <dbReference type="EMBL" id="KAB7505114.1"/>
    </source>
</evidence>
<evidence type="ECO:0000313" key="3">
    <source>
        <dbReference type="Proteomes" id="UP000326759"/>
    </source>
</evidence>
<keyword evidence="3" id="KW-1185">Reference proteome</keyword>
<dbReference type="EMBL" id="SEYY01001754">
    <property type="protein sequence ID" value="KAB7505114.1"/>
    <property type="molecule type" value="Genomic_DNA"/>
</dbReference>
<dbReference type="PANTHER" id="PTHR37159:SF1">
    <property type="entry name" value="GH11867P"/>
    <property type="match status" value="1"/>
</dbReference>
<gene>
    <name evidence="2" type="ORF">Anas_12870</name>
</gene>
<reference evidence="2 3" key="1">
    <citation type="journal article" date="2019" name="PLoS Biol.">
        <title>Sex chromosomes control vertical transmission of feminizing Wolbachia symbionts in an isopod.</title>
        <authorList>
            <person name="Becking T."/>
            <person name="Chebbi M.A."/>
            <person name="Giraud I."/>
            <person name="Moumen B."/>
            <person name="Laverre T."/>
            <person name="Caubet Y."/>
            <person name="Peccoud J."/>
            <person name="Gilbert C."/>
            <person name="Cordaux R."/>
        </authorList>
    </citation>
    <scope>NUCLEOTIDE SEQUENCE [LARGE SCALE GENOMIC DNA]</scope>
    <source>
        <strain evidence="2">ANa2</strain>
        <tissue evidence="2">Whole body excluding digestive tract and cuticle</tissue>
    </source>
</reference>
<keyword evidence="1" id="KW-0472">Membrane</keyword>
<feature type="transmembrane region" description="Helical" evidence="1">
    <location>
        <begin position="289"/>
        <end position="308"/>
    </location>
</feature>
<protein>
    <submittedName>
        <fullName evidence="2">Uncharacterized protein</fullName>
    </submittedName>
</protein>
<keyword evidence="1" id="KW-1133">Transmembrane helix</keyword>
<sequence>MYSSPNGCDVIINPSRRFQTLLKGINKPGDCHNSPTPPQWLNRQLFEKGRKFCKKYFVCIMFSELLGLIIGSCFKRLVLPTIFTKYSNTPNKALRRYVSTVNRTTKWFEEDVWDPKSRGHEDIMNVRMIHLKVSEQIKKAPTDVSLIYEKLECDFDSRCPFNSFYKNETKSIKRVKFNLDDGKEPAEYLSQFDMALTQYCFIGLIITHPEKLGLWWTSDMEMESFIHFWRGIGWLLGIEDDYNLCNGTYKEVRALCLEIESKLVMPNLIEPNAGSYTTSDTFMRGINKLIPVFSYPSILLYILTIFNIPNFSPYISWTHYSYYLLLRFIFGFLFIFPLFIKLFNNLLKIIIKIYKCRYTSYFK</sequence>
<feature type="transmembrane region" description="Helical" evidence="1">
    <location>
        <begin position="55"/>
        <end position="74"/>
    </location>
</feature>
<dbReference type="Proteomes" id="UP000326759">
    <property type="component" value="Unassembled WGS sequence"/>
</dbReference>